<dbReference type="EMBL" id="RCTF01000003">
    <property type="protein sequence ID" value="RLP80537.1"/>
    <property type="molecule type" value="Genomic_DNA"/>
</dbReference>
<keyword evidence="2" id="KW-1185">Reference proteome</keyword>
<protein>
    <submittedName>
        <fullName evidence="1">Uncharacterized protein</fullName>
    </submittedName>
</protein>
<evidence type="ECO:0000313" key="1">
    <source>
        <dbReference type="EMBL" id="RLP80537.1"/>
    </source>
</evidence>
<gene>
    <name evidence="1" type="ORF">D9R14_05670</name>
</gene>
<accession>A0A3L7AJV5</accession>
<dbReference type="Proteomes" id="UP000269692">
    <property type="component" value="Unassembled WGS sequence"/>
</dbReference>
<dbReference type="AlphaFoldDB" id="A0A3L7AJV5"/>
<comment type="caution">
    <text evidence="1">The sequence shown here is derived from an EMBL/GenBank/DDBJ whole genome shotgun (WGS) entry which is preliminary data.</text>
</comment>
<evidence type="ECO:0000313" key="2">
    <source>
        <dbReference type="Proteomes" id="UP000269692"/>
    </source>
</evidence>
<organism evidence="1 2">
    <name type="scientific">Xanthobacter tagetidis</name>
    <dbReference type="NCBI Taxonomy" id="60216"/>
    <lineage>
        <taxon>Bacteria</taxon>
        <taxon>Pseudomonadati</taxon>
        <taxon>Pseudomonadota</taxon>
        <taxon>Alphaproteobacteria</taxon>
        <taxon>Hyphomicrobiales</taxon>
        <taxon>Xanthobacteraceae</taxon>
        <taxon>Xanthobacter</taxon>
    </lineage>
</organism>
<proteinExistence type="predicted"/>
<reference evidence="1 2" key="1">
    <citation type="submission" date="2018-10" db="EMBL/GenBank/DDBJ databases">
        <title>Xanthobacter tagetidis genome sequencing and assembly.</title>
        <authorList>
            <person name="Maclea K.S."/>
            <person name="Goen A.E."/>
            <person name="Fatima S.A."/>
        </authorList>
    </citation>
    <scope>NUCLEOTIDE SEQUENCE [LARGE SCALE GENOMIC DNA]</scope>
    <source>
        <strain evidence="1 2">ATCC 700314</strain>
    </source>
</reference>
<sequence>MVALALVVVFAAWGWRVAPITINEDRLVANLVAKGLLDGGTYSAGDLVKVDEALRASRDEALCIPLDLRSEIVIRLALVEAQIGLGDGAAAERYLGAAEASVARALACDPNMSMAWIALAWTEFARTDFTPRAADFIRMSMKTGPYEGFSVGRRVQLLLDALPKLTDQDMRDLLADQIRVLMNNELYTLLAFNYVRSEDPERRFLADVFATGSEVQQTKIAAAVWRSGEDIELPLAPARGSRPWN</sequence>
<name>A0A3L7AJV5_9HYPH</name>